<proteinExistence type="predicted"/>
<sequence length="385" mass="41441">MLHDGKKHLVMQQFYYLAVLFVAGGIGSALIVAADLRTRRQPMRIMESVWVLTALWASFFGLWAYYAFGRATRHMPVQNNGTGKQKDSAKISEPAKGGGIGENGNERKVGSAGQETENRKPGTGRRKDLSVAGTDPWKVSEPEPAMNMPEPAMTGMQMENGTTTEADGAEDMPGMKGTAGKTDTADKADIPGMTNRVDMPGMADRADMPGMTNEPNMSGTMEGMDGMGNMPGMKGRPRWQSVVLSTLHCGAGCTLADIVGEWFLFFVPVAIGGSILAGTWVVDYLLALAFGIGFQYAAIRGMERTLPRGEAIRRAAKADILSLTAWQAGMYGWMAVAIFALNGGEAMPRTSFVFWFTMQVAMACGFLVALPVNILLIRAGIKKGM</sequence>
<dbReference type="EMBL" id="AP019737">
    <property type="protein sequence ID" value="BBL10143.1"/>
    <property type="molecule type" value="Genomic_DNA"/>
</dbReference>
<gene>
    <name evidence="1" type="ORF">A5CPYCFAH4_23670</name>
</gene>
<name>A0ACA8QZ83_9BACT</name>
<accession>A0ACA8QZ83</accession>
<reference evidence="1 2" key="1">
    <citation type="journal article" date="2020" name="Int. J. Syst. Evol. Microbiol.">
        <title>Alistipes communis sp. nov., Alistipes dispar sp. nov. and Alistipes onderdonkii subsp. vulgaris subsp. nov., isolated from human faeces, and creation of Alistipes onderdonkii subsp. onderdonkii subsp. nov.</title>
        <authorList>
            <person name="Sakamoto M."/>
            <person name="Ikeyama N."/>
            <person name="Ogata Y."/>
            <person name="Suda W."/>
            <person name="Iino T."/>
            <person name="Hattori M."/>
            <person name="Ohkuma M."/>
        </authorList>
    </citation>
    <scope>NUCLEOTIDE SEQUENCE [LARGE SCALE GENOMIC DNA]</scope>
    <source>
        <strain evidence="1 2">5CPYCFAH4</strain>
    </source>
</reference>
<evidence type="ECO:0000313" key="1">
    <source>
        <dbReference type="EMBL" id="BBL10143.1"/>
    </source>
</evidence>
<keyword evidence="2" id="KW-1185">Reference proteome</keyword>
<organism evidence="1 2">
    <name type="scientific">Alistipes onderdonkii subsp. vulgaris</name>
    <dbReference type="NCBI Taxonomy" id="2585117"/>
    <lineage>
        <taxon>Bacteria</taxon>
        <taxon>Pseudomonadati</taxon>
        <taxon>Bacteroidota</taxon>
        <taxon>Bacteroidia</taxon>
        <taxon>Bacteroidales</taxon>
        <taxon>Rikenellaceae</taxon>
        <taxon>Alistipes</taxon>
    </lineage>
</organism>
<evidence type="ECO:0000313" key="2">
    <source>
        <dbReference type="Proteomes" id="UP000317465"/>
    </source>
</evidence>
<protein>
    <submittedName>
        <fullName evidence="1">Uncharacterized protein</fullName>
    </submittedName>
</protein>
<dbReference type="Proteomes" id="UP000317465">
    <property type="component" value="Chromosome"/>
</dbReference>